<feature type="transmembrane region" description="Helical" evidence="1">
    <location>
        <begin position="32"/>
        <end position="54"/>
    </location>
</feature>
<feature type="transmembrane region" description="Helical" evidence="1">
    <location>
        <begin position="132"/>
        <end position="150"/>
    </location>
</feature>
<feature type="transmembrane region" description="Helical" evidence="1">
    <location>
        <begin position="66"/>
        <end position="89"/>
    </location>
</feature>
<evidence type="ECO:0000313" key="3">
    <source>
        <dbReference type="Proteomes" id="UP000287188"/>
    </source>
</evidence>
<gene>
    <name evidence="2" type="ORF">KDK_52420</name>
</gene>
<sequence>MRLPVGRVATLNSGIQNLNVPTLTPHPLERGLVITLTLGVPLLIIALAGAAHILAHMQKGQGRYCVQLYSVLVIETPLLIMLFGSMLFLSLAPTLGGVARIPLAIVAILLFLYSVLLLVPSLMGVQQLSVKDAIICVFLILIVVLFIFMLSDNFDSNNAHGGGSSSSNYKRSKSRKARFCTQCGFSLEVYDRLHNALTQSCPRCGKPLI</sequence>
<proteinExistence type="predicted"/>
<keyword evidence="1" id="KW-1133">Transmembrane helix</keyword>
<accession>A0A402AQS8</accession>
<protein>
    <submittedName>
        <fullName evidence="2">Uncharacterized protein</fullName>
    </submittedName>
</protein>
<feature type="transmembrane region" description="Helical" evidence="1">
    <location>
        <begin position="101"/>
        <end position="120"/>
    </location>
</feature>
<name>A0A402AQS8_9CHLR</name>
<keyword evidence="1" id="KW-0812">Transmembrane</keyword>
<dbReference type="EMBL" id="BIFS01000001">
    <property type="protein sequence ID" value="GCE21442.1"/>
    <property type="molecule type" value="Genomic_DNA"/>
</dbReference>
<organism evidence="2 3">
    <name type="scientific">Dictyobacter kobayashii</name>
    <dbReference type="NCBI Taxonomy" id="2014872"/>
    <lineage>
        <taxon>Bacteria</taxon>
        <taxon>Bacillati</taxon>
        <taxon>Chloroflexota</taxon>
        <taxon>Ktedonobacteria</taxon>
        <taxon>Ktedonobacterales</taxon>
        <taxon>Dictyobacteraceae</taxon>
        <taxon>Dictyobacter</taxon>
    </lineage>
</organism>
<keyword evidence="3" id="KW-1185">Reference proteome</keyword>
<dbReference type="AlphaFoldDB" id="A0A402AQS8"/>
<evidence type="ECO:0000256" key="1">
    <source>
        <dbReference type="SAM" id="Phobius"/>
    </source>
</evidence>
<reference evidence="3" key="1">
    <citation type="submission" date="2018-12" db="EMBL/GenBank/DDBJ databases">
        <title>Tengunoibacter tsumagoiensis gen. nov., sp. nov., Dictyobacter kobayashii sp. nov., D. alpinus sp. nov., and D. joshuensis sp. nov. and description of Dictyobacteraceae fam. nov. within the order Ktedonobacterales isolated from Tengu-no-mugimeshi.</title>
        <authorList>
            <person name="Wang C.M."/>
            <person name="Zheng Y."/>
            <person name="Sakai Y."/>
            <person name="Toyoda A."/>
            <person name="Minakuchi Y."/>
            <person name="Abe K."/>
            <person name="Yokota A."/>
            <person name="Yabe S."/>
        </authorList>
    </citation>
    <scope>NUCLEOTIDE SEQUENCE [LARGE SCALE GENOMIC DNA]</scope>
    <source>
        <strain evidence="3">Uno11</strain>
    </source>
</reference>
<keyword evidence="1" id="KW-0472">Membrane</keyword>
<dbReference type="Proteomes" id="UP000287188">
    <property type="component" value="Unassembled WGS sequence"/>
</dbReference>
<comment type="caution">
    <text evidence="2">The sequence shown here is derived from an EMBL/GenBank/DDBJ whole genome shotgun (WGS) entry which is preliminary data.</text>
</comment>
<evidence type="ECO:0000313" key="2">
    <source>
        <dbReference type="EMBL" id="GCE21442.1"/>
    </source>
</evidence>